<dbReference type="Proteomes" id="UP000799766">
    <property type="component" value="Unassembled WGS sequence"/>
</dbReference>
<proteinExistence type="predicted"/>
<gene>
    <name evidence="1" type="ORF">BDY21DRAFT_372388</name>
</gene>
<name>A0A6A6NZJ3_9PEZI</name>
<dbReference type="AlphaFoldDB" id="A0A6A6NZJ3"/>
<sequence>MPVQTRSQTLVARQLRELSDNIRRLRQITDDLDFVLGRRIEVVAESGGYSLRFNSETGANEMVYRRPRTVFRFRRIWKPVVQRGRVGRTGAVGRPRAVGGRKGVKKEGEGVVKREEAVVKTEEGVKSEEVKGEEMDEGAEIGVDMGAEMEGVSLDVVKQE</sequence>
<accession>A0A6A6NZJ3</accession>
<protein>
    <submittedName>
        <fullName evidence="1">Uncharacterized protein</fullName>
    </submittedName>
</protein>
<evidence type="ECO:0000313" key="2">
    <source>
        <dbReference type="Proteomes" id="UP000799766"/>
    </source>
</evidence>
<evidence type="ECO:0000313" key="1">
    <source>
        <dbReference type="EMBL" id="KAF2456954.1"/>
    </source>
</evidence>
<reference evidence="1" key="1">
    <citation type="journal article" date="2020" name="Stud. Mycol.">
        <title>101 Dothideomycetes genomes: a test case for predicting lifestyles and emergence of pathogens.</title>
        <authorList>
            <person name="Haridas S."/>
            <person name="Albert R."/>
            <person name="Binder M."/>
            <person name="Bloem J."/>
            <person name="Labutti K."/>
            <person name="Salamov A."/>
            <person name="Andreopoulos B."/>
            <person name="Baker S."/>
            <person name="Barry K."/>
            <person name="Bills G."/>
            <person name="Bluhm B."/>
            <person name="Cannon C."/>
            <person name="Castanera R."/>
            <person name="Culley D."/>
            <person name="Daum C."/>
            <person name="Ezra D."/>
            <person name="Gonzalez J."/>
            <person name="Henrissat B."/>
            <person name="Kuo A."/>
            <person name="Liang C."/>
            <person name="Lipzen A."/>
            <person name="Lutzoni F."/>
            <person name="Magnuson J."/>
            <person name="Mondo S."/>
            <person name="Nolan M."/>
            <person name="Ohm R."/>
            <person name="Pangilinan J."/>
            <person name="Park H.-J."/>
            <person name="Ramirez L."/>
            <person name="Alfaro M."/>
            <person name="Sun H."/>
            <person name="Tritt A."/>
            <person name="Yoshinaga Y."/>
            <person name="Zwiers L.-H."/>
            <person name="Turgeon B."/>
            <person name="Goodwin S."/>
            <person name="Spatafora J."/>
            <person name="Crous P."/>
            <person name="Grigoriev I."/>
        </authorList>
    </citation>
    <scope>NUCLEOTIDE SEQUENCE</scope>
    <source>
        <strain evidence="1">ATCC 16933</strain>
    </source>
</reference>
<keyword evidence="2" id="KW-1185">Reference proteome</keyword>
<dbReference type="EMBL" id="MU001682">
    <property type="protein sequence ID" value="KAF2456954.1"/>
    <property type="molecule type" value="Genomic_DNA"/>
</dbReference>
<organism evidence="1 2">
    <name type="scientific">Lineolata rhizophorae</name>
    <dbReference type="NCBI Taxonomy" id="578093"/>
    <lineage>
        <taxon>Eukaryota</taxon>
        <taxon>Fungi</taxon>
        <taxon>Dikarya</taxon>
        <taxon>Ascomycota</taxon>
        <taxon>Pezizomycotina</taxon>
        <taxon>Dothideomycetes</taxon>
        <taxon>Dothideomycetes incertae sedis</taxon>
        <taxon>Lineolatales</taxon>
        <taxon>Lineolataceae</taxon>
        <taxon>Lineolata</taxon>
    </lineage>
</organism>